<reference evidence="6" key="1">
    <citation type="journal article" date="2014" name="Nat. Commun.">
        <title>The emerging biofuel crop Camelina sativa retains a highly undifferentiated hexaploid genome structure.</title>
        <authorList>
            <person name="Kagale S."/>
            <person name="Koh C."/>
            <person name="Nixon J."/>
            <person name="Bollina V."/>
            <person name="Clarke W.E."/>
            <person name="Tuteja R."/>
            <person name="Spillane C."/>
            <person name="Robinson S.J."/>
            <person name="Links M.G."/>
            <person name="Clarke C."/>
            <person name="Higgins E.E."/>
            <person name="Huebert T."/>
            <person name="Sharpe A.G."/>
            <person name="Parkin I.A."/>
        </authorList>
    </citation>
    <scope>NUCLEOTIDE SEQUENCE [LARGE SCALE GENOMIC DNA]</scope>
    <source>
        <strain evidence="6">cv. DH55</strain>
    </source>
</reference>
<dbReference type="InterPro" id="IPR002219">
    <property type="entry name" value="PKC_DAG/PE"/>
</dbReference>
<protein>
    <submittedName>
        <fullName evidence="7">Uncharacterized protein LOC104713634</fullName>
    </submittedName>
</protein>
<evidence type="ECO:0000313" key="6">
    <source>
        <dbReference type="Proteomes" id="UP000694864"/>
    </source>
</evidence>
<evidence type="ECO:0000256" key="2">
    <source>
        <dbReference type="ARBA" id="ARBA00022737"/>
    </source>
</evidence>
<keyword evidence="6" id="KW-1185">Reference proteome</keyword>
<dbReference type="PROSITE" id="PS50081">
    <property type="entry name" value="ZF_DAG_PE_2"/>
    <property type="match status" value="2"/>
</dbReference>
<evidence type="ECO:0000256" key="4">
    <source>
        <dbReference type="ARBA" id="ARBA00022833"/>
    </source>
</evidence>
<sequence>MAELLQHFSHECPLTSPKIVADGVCSICYKDELVEFACSPCDFNLCKACSHLPPKVSHDFHPDHPLEFCLRLFDQKPGHILCSGCGNMSSGSFYKCEECEIYLDMGCAQSENIFRGWDEDKELLHYSHCHLLKRCKPGPDASGSCLLCELTLSPSAICYGCVHCYSFVHEHCIDFPREIVHPVHPAHPLKRLDYTRTSYCKICTEIIASVPFGCQECDFNVHLRCLDSFLRGLMHKSHPHKLIYRTKSHISFTRNYQCDICNRCNVISLDSFYCWIECGMDFHFECLEIPEFVVEKSHHIHPLVCKLLPHENDFLEYCGVCETMVSAGHHAYSCEECDFLGHIECILRKEAPSPLYLKDLYCKSKDNTSSIHQGDHDTIDLKQKLMVNSMKGHIHVMRLVDFSELGESANCEICNTKILGSPCKCETCSFQAHHFCAELGRPLQHRVHKHPLTLLPKAPAGAGVTMNCNICTKGIQGFNLFCRLCNFVIHTNCIFRGKHLFTELQRGQKIIGSWEGTKCIQQKHYLDQIMVSKSYPMPCAICEDKVCGKDKTMQMASLDLSTFDERLIIQNSLVSCTKCEDVYHPLCVEVERQKRFYPPIHPDHDLRVSFVSGSKCRVCKLNIKKYGYSCSTCEISFHIKCIKAVRSSANSKPKPHSHYFYHFWIDESTITRNCRVCAKPCGVSFYGCISCDFNVHAECIGFPSNVKNQKHQHTLMVEQHRRFGGLRACVLCGESIGTRRVSGSKYCNVHYSCNHCTDVFHLKCIMSSTDDREAATEEDQLRDIYLMYLERHLLEVLENEGSHYW</sequence>
<evidence type="ECO:0000313" key="7">
    <source>
        <dbReference type="RefSeq" id="XP_010429104.1"/>
    </source>
</evidence>
<evidence type="ECO:0000256" key="1">
    <source>
        <dbReference type="ARBA" id="ARBA00022723"/>
    </source>
</evidence>
<name>A0ABM0TNX8_CAMSA</name>
<dbReference type="InterPro" id="IPR001965">
    <property type="entry name" value="Znf_PHD"/>
</dbReference>
<dbReference type="InterPro" id="IPR046349">
    <property type="entry name" value="C1-like_sf"/>
</dbReference>
<keyword evidence="4" id="KW-0862">Zinc</keyword>
<dbReference type="SMART" id="SM00109">
    <property type="entry name" value="C1"/>
    <property type="match status" value="6"/>
</dbReference>
<reference evidence="7" key="2">
    <citation type="submission" date="2025-08" db="UniProtKB">
        <authorList>
            <consortium name="RefSeq"/>
        </authorList>
    </citation>
    <scope>IDENTIFICATION</scope>
    <source>
        <tissue evidence="7">Leaf</tissue>
    </source>
</reference>
<dbReference type="Proteomes" id="UP000694864">
    <property type="component" value="Chromosome 9"/>
</dbReference>
<dbReference type="Pfam" id="PF03107">
    <property type="entry name" value="C1_2"/>
    <property type="match status" value="4"/>
</dbReference>
<dbReference type="SUPFAM" id="SSF57889">
    <property type="entry name" value="Cysteine-rich domain"/>
    <property type="match status" value="6"/>
</dbReference>
<keyword evidence="2" id="KW-0677">Repeat</keyword>
<proteinExistence type="predicted"/>
<keyword evidence="3" id="KW-0863">Zinc-finger</keyword>
<evidence type="ECO:0000259" key="5">
    <source>
        <dbReference type="PROSITE" id="PS50081"/>
    </source>
</evidence>
<feature type="domain" description="Phorbol-ester/DAG-type" evidence="5">
    <location>
        <begin position="186"/>
        <end position="233"/>
    </location>
</feature>
<keyword evidence="1" id="KW-0479">Metal-binding</keyword>
<gene>
    <name evidence="7" type="primary">LOC104713634</name>
</gene>
<evidence type="ECO:0000256" key="3">
    <source>
        <dbReference type="ARBA" id="ARBA00022771"/>
    </source>
</evidence>
<organism evidence="6 7">
    <name type="scientific">Camelina sativa</name>
    <name type="common">False flax</name>
    <name type="synonym">Myagrum sativum</name>
    <dbReference type="NCBI Taxonomy" id="90675"/>
    <lineage>
        <taxon>Eukaryota</taxon>
        <taxon>Viridiplantae</taxon>
        <taxon>Streptophyta</taxon>
        <taxon>Embryophyta</taxon>
        <taxon>Tracheophyta</taxon>
        <taxon>Spermatophyta</taxon>
        <taxon>Magnoliopsida</taxon>
        <taxon>eudicotyledons</taxon>
        <taxon>Gunneridae</taxon>
        <taxon>Pentapetalae</taxon>
        <taxon>rosids</taxon>
        <taxon>malvids</taxon>
        <taxon>Brassicales</taxon>
        <taxon>Brassicaceae</taxon>
        <taxon>Camelineae</taxon>
        <taxon>Camelina</taxon>
    </lineage>
</organism>
<dbReference type="PANTHER" id="PTHR46288">
    <property type="entry name" value="PHORBOL-ESTER/DAG-TYPE DOMAIN-CONTAINING PROTEIN"/>
    <property type="match status" value="1"/>
</dbReference>
<dbReference type="SMART" id="SM00249">
    <property type="entry name" value="PHD"/>
    <property type="match status" value="5"/>
</dbReference>
<dbReference type="Gene3D" id="3.30.60.20">
    <property type="match status" value="2"/>
</dbReference>
<feature type="domain" description="Phorbol-ester/DAG-type" evidence="5">
    <location>
        <begin position="603"/>
        <end position="649"/>
    </location>
</feature>
<accession>A0ABM0TNX8</accession>
<dbReference type="InterPro" id="IPR004146">
    <property type="entry name" value="DC1"/>
</dbReference>
<dbReference type="GeneID" id="104713634"/>
<dbReference type="PANTHER" id="PTHR46288:SF86">
    <property type="entry name" value="PHORBOL-ESTER_DAG-TYPE DOMAIN-CONTAINING PROTEIN"/>
    <property type="match status" value="1"/>
</dbReference>
<dbReference type="RefSeq" id="XP_010429104.1">
    <property type="nucleotide sequence ID" value="XM_010430802.2"/>
</dbReference>